<dbReference type="PANTHER" id="PTHR11439">
    <property type="entry name" value="GAG-POL-RELATED RETROTRANSPOSON"/>
    <property type="match status" value="1"/>
</dbReference>
<comment type="caution">
    <text evidence="2">The sequence shown here is derived from an EMBL/GenBank/DDBJ whole genome shotgun (WGS) entry which is preliminary data.</text>
</comment>
<dbReference type="PANTHER" id="PTHR11439:SF467">
    <property type="entry name" value="INTEGRASE CATALYTIC DOMAIN-CONTAINING PROTEIN"/>
    <property type="match status" value="1"/>
</dbReference>
<reference evidence="2 3" key="1">
    <citation type="submission" date="2019-09" db="EMBL/GenBank/DDBJ databases">
        <authorList>
            <person name="Ou C."/>
        </authorList>
    </citation>
    <scope>NUCLEOTIDE SEQUENCE [LARGE SCALE GENOMIC DNA]</scope>
    <source>
        <strain evidence="2">S2</strain>
        <tissue evidence="2">Leaf</tissue>
    </source>
</reference>
<organism evidence="2 3">
    <name type="scientific">Pyrus ussuriensis x Pyrus communis</name>
    <dbReference type="NCBI Taxonomy" id="2448454"/>
    <lineage>
        <taxon>Eukaryota</taxon>
        <taxon>Viridiplantae</taxon>
        <taxon>Streptophyta</taxon>
        <taxon>Embryophyta</taxon>
        <taxon>Tracheophyta</taxon>
        <taxon>Spermatophyta</taxon>
        <taxon>Magnoliopsida</taxon>
        <taxon>eudicotyledons</taxon>
        <taxon>Gunneridae</taxon>
        <taxon>Pentapetalae</taxon>
        <taxon>rosids</taxon>
        <taxon>fabids</taxon>
        <taxon>Rosales</taxon>
        <taxon>Rosaceae</taxon>
        <taxon>Amygdaloideae</taxon>
        <taxon>Maleae</taxon>
        <taxon>Pyrus</taxon>
    </lineage>
</organism>
<dbReference type="EMBL" id="SMOL01000559">
    <property type="protein sequence ID" value="KAB2605294.1"/>
    <property type="molecule type" value="Genomic_DNA"/>
</dbReference>
<feature type="domain" description="Retroviral polymerase SH3-like" evidence="1">
    <location>
        <begin position="113"/>
        <end position="147"/>
    </location>
</feature>
<dbReference type="CDD" id="cd09272">
    <property type="entry name" value="RNase_HI_RT_Ty1"/>
    <property type="match status" value="1"/>
</dbReference>
<protein>
    <recommendedName>
        <fullName evidence="1">Retroviral polymerase SH3-like domain-containing protein</fullName>
    </recommendedName>
</protein>
<evidence type="ECO:0000313" key="3">
    <source>
        <dbReference type="Proteomes" id="UP000327157"/>
    </source>
</evidence>
<dbReference type="AlphaFoldDB" id="A0A5N5G401"/>
<accession>A0A5N5G401</accession>
<dbReference type="InterPro" id="IPR057670">
    <property type="entry name" value="SH3_retrovirus"/>
</dbReference>
<evidence type="ECO:0000313" key="2">
    <source>
        <dbReference type="EMBL" id="KAB2605294.1"/>
    </source>
</evidence>
<dbReference type="Pfam" id="PF25597">
    <property type="entry name" value="SH3_retrovirus"/>
    <property type="match status" value="1"/>
</dbReference>
<name>A0A5N5G401_9ROSA</name>
<sequence>MPPESSGNYGYAFNMNNGDPQSDWIIDSGATYHMTYDPTDLACDTVSLQRNITNANSATLPDILTKEIIGRGTKSGDLYFVDDVRTGRVNLAQRAVDHKRHQICSCYIRASTVRFSAPTKGYHCYHPHSHQIYTTMDVTFFEFEMYYTLASSNPPLKGETLHNEQVWTMVTSIDLLLALLAKLAVATLMTVPSSPMAPVLPLADLETSIDTTPPHLQIYSLKEALSDDRWTKAMDEEMTALQKNQTWDLVPLPQGNKRVGCRCVYTKYNADEPMYGVDYTETFAPVAKINTHGLVDSRQLWVKAKQFQSYIFLEMPDIAYAVSVVSQFMHSRSEAHIGAVERILQYLKSSPGRGIMFSKNDHCRIEGYTDADWAINVTDRRSTSGYFTFVGGNLVTWLSKKQKVVVLSSAEAEYRGMAKGECEILWLRRLLVDKHFIKEKLDGNIIQFPFVKSEDQLRIT</sequence>
<keyword evidence="3" id="KW-1185">Reference proteome</keyword>
<reference evidence="2 3" key="3">
    <citation type="submission" date="2019-11" db="EMBL/GenBank/DDBJ databases">
        <title>A de novo genome assembly of a pear dwarfing rootstock.</title>
        <authorList>
            <person name="Wang F."/>
            <person name="Wang J."/>
            <person name="Li S."/>
            <person name="Zhang Y."/>
            <person name="Fang M."/>
            <person name="Ma L."/>
            <person name="Zhao Y."/>
            <person name="Jiang S."/>
        </authorList>
    </citation>
    <scope>NUCLEOTIDE SEQUENCE [LARGE SCALE GENOMIC DNA]</scope>
    <source>
        <strain evidence="2">S2</strain>
        <tissue evidence="2">Leaf</tissue>
    </source>
</reference>
<evidence type="ECO:0000259" key="1">
    <source>
        <dbReference type="Pfam" id="PF25597"/>
    </source>
</evidence>
<reference evidence="3" key="2">
    <citation type="submission" date="2019-10" db="EMBL/GenBank/DDBJ databases">
        <title>A de novo genome assembly of a pear dwarfing rootstock.</title>
        <authorList>
            <person name="Wang F."/>
            <person name="Wang J."/>
            <person name="Li S."/>
            <person name="Zhang Y."/>
            <person name="Fang M."/>
            <person name="Ma L."/>
            <person name="Zhao Y."/>
            <person name="Jiang S."/>
        </authorList>
    </citation>
    <scope>NUCLEOTIDE SEQUENCE [LARGE SCALE GENOMIC DNA]</scope>
</reference>
<dbReference type="OrthoDB" id="1917367at2759"/>
<proteinExistence type="predicted"/>
<dbReference type="Proteomes" id="UP000327157">
    <property type="component" value="Chromosome 11"/>
</dbReference>
<gene>
    <name evidence="2" type="ORF">D8674_005011</name>
</gene>